<protein>
    <submittedName>
        <fullName evidence="1">Uncharacterized protein</fullName>
    </submittedName>
</protein>
<evidence type="ECO:0000313" key="1">
    <source>
        <dbReference type="EMBL" id="KAJ8118792.1"/>
    </source>
</evidence>
<dbReference type="EMBL" id="JAPESX010000983">
    <property type="protein sequence ID" value="KAJ8118792.1"/>
    <property type="molecule type" value="Genomic_DNA"/>
</dbReference>
<dbReference type="Proteomes" id="UP001153334">
    <property type="component" value="Unassembled WGS sequence"/>
</dbReference>
<keyword evidence="2" id="KW-1185">Reference proteome</keyword>
<sequence>MSSSTSSSSHSQRTPLHERTNSEKNKQQIRLVPYTPPKIQAEDSGSRVPETPGSNVGLYSTKDRTSNASTLFGRERFIGSALSSPSSSSSPITSSTWVKGKGVSESSGTGHPTPPAPRQQCGFIIVIIIIIISYNDTACVSTGQIDQHPLRQDLLAGQGCQYQDLDRLGLNGPILPLLKRLLVQFA</sequence>
<evidence type="ECO:0000313" key="2">
    <source>
        <dbReference type="Proteomes" id="UP001153334"/>
    </source>
</evidence>
<accession>A0ACC2IUC6</accession>
<name>A0ACC2IUC6_9PEZI</name>
<gene>
    <name evidence="1" type="ORF">ONZ43_g3918</name>
</gene>
<reference evidence="1" key="1">
    <citation type="submission" date="2022-11" db="EMBL/GenBank/DDBJ databases">
        <title>Genome Sequence of Nemania bipapillata.</title>
        <authorList>
            <person name="Buettner E."/>
        </authorList>
    </citation>
    <scope>NUCLEOTIDE SEQUENCE</scope>
    <source>
        <strain evidence="1">CP14</strain>
    </source>
</reference>
<comment type="caution">
    <text evidence="1">The sequence shown here is derived from an EMBL/GenBank/DDBJ whole genome shotgun (WGS) entry which is preliminary data.</text>
</comment>
<proteinExistence type="predicted"/>
<organism evidence="1 2">
    <name type="scientific">Nemania bipapillata</name>
    <dbReference type="NCBI Taxonomy" id="110536"/>
    <lineage>
        <taxon>Eukaryota</taxon>
        <taxon>Fungi</taxon>
        <taxon>Dikarya</taxon>
        <taxon>Ascomycota</taxon>
        <taxon>Pezizomycotina</taxon>
        <taxon>Sordariomycetes</taxon>
        <taxon>Xylariomycetidae</taxon>
        <taxon>Xylariales</taxon>
        <taxon>Xylariaceae</taxon>
        <taxon>Nemania</taxon>
    </lineage>
</organism>